<keyword evidence="9" id="KW-1185">Reference proteome</keyword>
<evidence type="ECO:0000256" key="4">
    <source>
        <dbReference type="ARBA" id="ARBA00022833"/>
    </source>
</evidence>
<name>A0A6H5IEL3_9HYME</name>
<keyword evidence="4" id="KW-0862">Zinc</keyword>
<evidence type="ECO:0000313" key="9">
    <source>
        <dbReference type="Proteomes" id="UP000479190"/>
    </source>
</evidence>
<keyword evidence="3 5" id="KW-0863">Zinc-finger</keyword>
<dbReference type="GO" id="GO:0008270">
    <property type="term" value="F:zinc ion binding"/>
    <property type="evidence" value="ECO:0007669"/>
    <property type="project" value="UniProtKB-KW"/>
</dbReference>
<dbReference type="Gene3D" id="3.30.160.60">
    <property type="entry name" value="Classic Zinc Finger"/>
    <property type="match status" value="2"/>
</dbReference>
<dbReference type="SUPFAM" id="SSF57667">
    <property type="entry name" value="beta-beta-alpha zinc fingers"/>
    <property type="match status" value="1"/>
</dbReference>
<dbReference type="PROSITE" id="PS00028">
    <property type="entry name" value="ZINC_FINGER_C2H2_1"/>
    <property type="match status" value="2"/>
</dbReference>
<evidence type="ECO:0000259" key="7">
    <source>
        <dbReference type="PROSITE" id="PS50157"/>
    </source>
</evidence>
<feature type="compositionally biased region" description="Basic and acidic residues" evidence="6">
    <location>
        <begin position="91"/>
        <end position="107"/>
    </location>
</feature>
<dbReference type="Proteomes" id="UP000479190">
    <property type="component" value="Unassembled WGS sequence"/>
</dbReference>
<dbReference type="PANTHER" id="PTHR23226:SF85">
    <property type="entry name" value="ZINC FINGER PROTEIN 397"/>
    <property type="match status" value="1"/>
</dbReference>
<keyword evidence="1" id="KW-0479">Metal-binding</keyword>
<dbReference type="GO" id="GO:0000981">
    <property type="term" value="F:DNA-binding transcription factor activity, RNA polymerase II-specific"/>
    <property type="evidence" value="ECO:0007669"/>
    <property type="project" value="TreeGrafter"/>
</dbReference>
<dbReference type="OrthoDB" id="7685779at2759"/>
<feature type="compositionally biased region" description="Basic and acidic residues" evidence="6">
    <location>
        <begin position="1"/>
        <end position="13"/>
    </location>
</feature>
<proteinExistence type="predicted"/>
<keyword evidence="2" id="KW-0677">Repeat</keyword>
<dbReference type="Pfam" id="PF00096">
    <property type="entry name" value="zf-C2H2"/>
    <property type="match status" value="2"/>
</dbReference>
<sequence>MRQVRPEIGEKSKLIRHQKTVHEGRKDYACTKCEQKFGLEHHLLQHQRTVHEGRKDHLCDKCQMRFGDQSNFRRHQKTAHEASDSSTRWRGATEKSYPNEERSSSEY</sequence>
<dbReference type="InterPro" id="IPR013087">
    <property type="entry name" value="Znf_C2H2_type"/>
</dbReference>
<accession>A0A6H5IEL3</accession>
<dbReference type="GO" id="GO:0000978">
    <property type="term" value="F:RNA polymerase II cis-regulatory region sequence-specific DNA binding"/>
    <property type="evidence" value="ECO:0007669"/>
    <property type="project" value="TreeGrafter"/>
</dbReference>
<dbReference type="SMART" id="SM00355">
    <property type="entry name" value="ZnF_C2H2"/>
    <property type="match status" value="2"/>
</dbReference>
<organism evidence="8 9">
    <name type="scientific">Trichogramma brassicae</name>
    <dbReference type="NCBI Taxonomy" id="86971"/>
    <lineage>
        <taxon>Eukaryota</taxon>
        <taxon>Metazoa</taxon>
        <taxon>Ecdysozoa</taxon>
        <taxon>Arthropoda</taxon>
        <taxon>Hexapoda</taxon>
        <taxon>Insecta</taxon>
        <taxon>Pterygota</taxon>
        <taxon>Neoptera</taxon>
        <taxon>Endopterygota</taxon>
        <taxon>Hymenoptera</taxon>
        <taxon>Apocrita</taxon>
        <taxon>Proctotrupomorpha</taxon>
        <taxon>Chalcidoidea</taxon>
        <taxon>Trichogrammatidae</taxon>
        <taxon>Trichogramma</taxon>
    </lineage>
</organism>
<evidence type="ECO:0000256" key="3">
    <source>
        <dbReference type="ARBA" id="ARBA00022771"/>
    </source>
</evidence>
<reference evidence="8 9" key="1">
    <citation type="submission" date="2020-02" db="EMBL/GenBank/DDBJ databases">
        <authorList>
            <person name="Ferguson B K."/>
        </authorList>
    </citation>
    <scope>NUCLEOTIDE SEQUENCE [LARGE SCALE GENOMIC DNA]</scope>
</reference>
<evidence type="ECO:0000256" key="1">
    <source>
        <dbReference type="ARBA" id="ARBA00022723"/>
    </source>
</evidence>
<dbReference type="PANTHER" id="PTHR23226">
    <property type="entry name" value="ZINC FINGER AND SCAN DOMAIN-CONTAINING"/>
    <property type="match status" value="1"/>
</dbReference>
<feature type="domain" description="C2H2-type" evidence="7">
    <location>
        <begin position="28"/>
        <end position="56"/>
    </location>
</feature>
<evidence type="ECO:0000256" key="5">
    <source>
        <dbReference type="PROSITE-ProRule" id="PRU00042"/>
    </source>
</evidence>
<dbReference type="AlphaFoldDB" id="A0A6H5IEL3"/>
<feature type="region of interest" description="Disordered" evidence="6">
    <location>
        <begin position="1"/>
        <end position="20"/>
    </location>
</feature>
<evidence type="ECO:0000313" key="8">
    <source>
        <dbReference type="EMBL" id="CAB0036427.1"/>
    </source>
</evidence>
<feature type="domain" description="C2H2-type" evidence="7">
    <location>
        <begin position="57"/>
        <end position="85"/>
    </location>
</feature>
<evidence type="ECO:0000256" key="6">
    <source>
        <dbReference type="SAM" id="MobiDB-lite"/>
    </source>
</evidence>
<dbReference type="InterPro" id="IPR036236">
    <property type="entry name" value="Znf_C2H2_sf"/>
</dbReference>
<gene>
    <name evidence="8" type="ORF">TBRA_LOCUS8295</name>
</gene>
<feature type="region of interest" description="Disordered" evidence="6">
    <location>
        <begin position="70"/>
        <end position="107"/>
    </location>
</feature>
<protein>
    <recommendedName>
        <fullName evidence="7">C2H2-type domain-containing protein</fullName>
    </recommendedName>
</protein>
<evidence type="ECO:0000256" key="2">
    <source>
        <dbReference type="ARBA" id="ARBA00022737"/>
    </source>
</evidence>
<dbReference type="EMBL" id="CADCXV010000815">
    <property type="protein sequence ID" value="CAB0036427.1"/>
    <property type="molecule type" value="Genomic_DNA"/>
</dbReference>
<dbReference type="PROSITE" id="PS50157">
    <property type="entry name" value="ZINC_FINGER_C2H2_2"/>
    <property type="match status" value="2"/>
</dbReference>